<name>A0ABN2NME9_9PSEU</name>
<dbReference type="EMBL" id="BAAAQK010000026">
    <property type="protein sequence ID" value="GAA1873710.1"/>
    <property type="molecule type" value="Genomic_DNA"/>
</dbReference>
<reference evidence="1 2" key="1">
    <citation type="journal article" date="2019" name="Int. J. Syst. Evol. Microbiol.">
        <title>The Global Catalogue of Microorganisms (GCM) 10K type strain sequencing project: providing services to taxonomists for standard genome sequencing and annotation.</title>
        <authorList>
            <consortium name="The Broad Institute Genomics Platform"/>
            <consortium name="The Broad Institute Genome Sequencing Center for Infectious Disease"/>
            <person name="Wu L."/>
            <person name="Ma J."/>
        </authorList>
    </citation>
    <scope>NUCLEOTIDE SEQUENCE [LARGE SCALE GENOMIC DNA]</scope>
    <source>
        <strain evidence="1 2">JCM 16009</strain>
    </source>
</reference>
<sequence>MDLREIVDTGRFPLDAAGGAGWTEAVGRARAELGRDGCTVLRGFVRAGMQERLREEGVGVAPHAYREVEIVNVYNTDPDPALPADHPGRRTVERGNAFVPRDRIPADLLISRLYGSTEVRRFVAACVEVPEVHALADPLAGLCLNVVAPGREHPWHFDTNEFAVSLLTRAPEGGGAFEYVPGIRAPGDERFADVAAVLDGRSDRVRRLVLQPGDLQIFRGRYALHRVTAVQGRVDRHTAILSYSARPGVVGGAARTRQLFGRLTPAHLAGERSRVDELLD</sequence>
<dbReference type="SUPFAM" id="SSF51197">
    <property type="entry name" value="Clavaminate synthase-like"/>
    <property type="match status" value="1"/>
</dbReference>
<dbReference type="RefSeq" id="WP_344425625.1">
    <property type="nucleotide sequence ID" value="NZ_BAAAQK010000026.1"/>
</dbReference>
<evidence type="ECO:0000313" key="2">
    <source>
        <dbReference type="Proteomes" id="UP001500449"/>
    </source>
</evidence>
<proteinExistence type="predicted"/>
<dbReference type="Pfam" id="PF23169">
    <property type="entry name" value="HalD"/>
    <property type="match status" value="1"/>
</dbReference>
<protein>
    <recommendedName>
        <fullName evidence="3">ArpA protein</fullName>
    </recommendedName>
</protein>
<organism evidence="1 2">
    <name type="scientific">Pseudonocardia ailaonensis</name>
    <dbReference type="NCBI Taxonomy" id="367279"/>
    <lineage>
        <taxon>Bacteria</taxon>
        <taxon>Bacillati</taxon>
        <taxon>Actinomycetota</taxon>
        <taxon>Actinomycetes</taxon>
        <taxon>Pseudonocardiales</taxon>
        <taxon>Pseudonocardiaceae</taxon>
        <taxon>Pseudonocardia</taxon>
    </lineage>
</organism>
<comment type="caution">
    <text evidence="1">The sequence shown here is derived from an EMBL/GenBank/DDBJ whole genome shotgun (WGS) entry which is preliminary data.</text>
</comment>
<keyword evidence="2" id="KW-1185">Reference proteome</keyword>
<dbReference type="Proteomes" id="UP001500449">
    <property type="component" value="Unassembled WGS sequence"/>
</dbReference>
<evidence type="ECO:0008006" key="3">
    <source>
        <dbReference type="Google" id="ProtNLM"/>
    </source>
</evidence>
<accession>A0ABN2NME9</accession>
<evidence type="ECO:0000313" key="1">
    <source>
        <dbReference type="EMBL" id="GAA1873710.1"/>
    </source>
</evidence>
<dbReference type="Gene3D" id="2.60.120.620">
    <property type="entry name" value="q2cbj1_9rhob like domain"/>
    <property type="match status" value="1"/>
</dbReference>
<gene>
    <name evidence="1" type="ORF">GCM10009836_63390</name>
</gene>
<dbReference type="InterPro" id="IPR056470">
    <property type="entry name" value="BesD/HalB-like"/>
</dbReference>